<feature type="compositionally biased region" description="Low complexity" evidence="9">
    <location>
        <begin position="166"/>
        <end position="192"/>
    </location>
</feature>
<dbReference type="GO" id="GO:0016020">
    <property type="term" value="C:membrane"/>
    <property type="evidence" value="ECO:0007669"/>
    <property type="project" value="UniProtKB-SubCell"/>
</dbReference>
<evidence type="ECO:0000256" key="2">
    <source>
        <dbReference type="ARBA" id="ARBA00022448"/>
    </source>
</evidence>
<protein>
    <submittedName>
        <fullName evidence="10">Sec-independent protein translocase protein TatB</fullName>
    </submittedName>
</protein>
<keyword evidence="7" id="KW-0811">Translocation</keyword>
<evidence type="ECO:0000313" key="10">
    <source>
        <dbReference type="EMBL" id="SFZ82366.1"/>
    </source>
</evidence>
<keyword evidence="8" id="KW-0472">Membrane</keyword>
<keyword evidence="4" id="KW-0812">Transmembrane</keyword>
<accession>A0A1K2HWF4</accession>
<dbReference type="InterPro" id="IPR003369">
    <property type="entry name" value="TatA/B/E"/>
</dbReference>
<dbReference type="EMBL" id="FPKU01000001">
    <property type="protein sequence ID" value="SFZ82366.1"/>
    <property type="molecule type" value="Genomic_DNA"/>
</dbReference>
<organism evidence="10 11">
    <name type="scientific">Devosia enhydra</name>
    <dbReference type="NCBI Taxonomy" id="665118"/>
    <lineage>
        <taxon>Bacteria</taxon>
        <taxon>Pseudomonadati</taxon>
        <taxon>Pseudomonadota</taxon>
        <taxon>Alphaproteobacteria</taxon>
        <taxon>Hyphomicrobiales</taxon>
        <taxon>Devosiaceae</taxon>
        <taxon>Devosia</taxon>
    </lineage>
</organism>
<dbReference type="RefSeq" id="WP_072339596.1">
    <property type="nucleotide sequence ID" value="NZ_FPKU01000001.1"/>
</dbReference>
<dbReference type="GO" id="GO:0043953">
    <property type="term" value="P:protein transport by the Tat complex"/>
    <property type="evidence" value="ECO:0007669"/>
    <property type="project" value="InterPro"/>
</dbReference>
<sequence length="222" mass="22850">MLGFSWTEMMVIGVVALIVIGPKDLPVLMNKAGKFVAMIRKMGADFQREINRSAGLDEVRNIRTTITNPLKATAESIRKEFNTTTPSGKVEPSGAIKPADPNAQSVVNEIRQAAGMAPVMAAGKPLPRHDAALSPVEDVPNVEVPRINAVVAPPPTVASDEVKPEGAPAKAGAATDAATSTAQGSATVEPASAPAPAPVAPTVALSPREPHAAPLPAEPKAD</sequence>
<evidence type="ECO:0000256" key="9">
    <source>
        <dbReference type="SAM" id="MobiDB-lite"/>
    </source>
</evidence>
<keyword evidence="5" id="KW-0653">Protein transport</keyword>
<keyword evidence="2" id="KW-0813">Transport</keyword>
<dbReference type="Pfam" id="PF02416">
    <property type="entry name" value="TatA_B_E"/>
    <property type="match status" value="1"/>
</dbReference>
<keyword evidence="11" id="KW-1185">Reference proteome</keyword>
<proteinExistence type="predicted"/>
<dbReference type="PRINTS" id="PR01506">
    <property type="entry name" value="TATBPROTEIN"/>
</dbReference>
<dbReference type="AlphaFoldDB" id="A0A1K2HWF4"/>
<evidence type="ECO:0000256" key="4">
    <source>
        <dbReference type="ARBA" id="ARBA00022692"/>
    </source>
</evidence>
<reference evidence="10 11" key="1">
    <citation type="submission" date="2016-11" db="EMBL/GenBank/DDBJ databases">
        <authorList>
            <person name="Jaros S."/>
            <person name="Januszkiewicz K."/>
            <person name="Wedrychowicz H."/>
        </authorList>
    </citation>
    <scope>NUCLEOTIDE SEQUENCE [LARGE SCALE GENOMIC DNA]</scope>
    <source>
        <strain evidence="10 11">ATCC 23634</strain>
    </source>
</reference>
<feature type="region of interest" description="Disordered" evidence="9">
    <location>
        <begin position="155"/>
        <end position="222"/>
    </location>
</feature>
<dbReference type="PANTHER" id="PTHR33162">
    <property type="entry name" value="SEC-INDEPENDENT PROTEIN TRANSLOCASE PROTEIN TATA, CHLOROPLASTIC"/>
    <property type="match status" value="1"/>
</dbReference>
<dbReference type="InterPro" id="IPR018448">
    <property type="entry name" value="TatB"/>
</dbReference>
<evidence type="ECO:0000256" key="6">
    <source>
        <dbReference type="ARBA" id="ARBA00022989"/>
    </source>
</evidence>
<dbReference type="NCBIfam" id="TIGR01410">
    <property type="entry name" value="tatB"/>
    <property type="match status" value="1"/>
</dbReference>
<evidence type="ECO:0000256" key="8">
    <source>
        <dbReference type="ARBA" id="ARBA00023136"/>
    </source>
</evidence>
<keyword evidence="6" id="KW-1133">Transmembrane helix</keyword>
<evidence type="ECO:0000256" key="5">
    <source>
        <dbReference type="ARBA" id="ARBA00022927"/>
    </source>
</evidence>
<evidence type="ECO:0000256" key="1">
    <source>
        <dbReference type="ARBA" id="ARBA00004167"/>
    </source>
</evidence>
<dbReference type="Proteomes" id="UP000183447">
    <property type="component" value="Unassembled WGS sequence"/>
</dbReference>
<comment type="subcellular location">
    <subcellularLocation>
        <location evidence="1">Membrane</location>
        <topology evidence="1">Single-pass membrane protein</topology>
    </subcellularLocation>
</comment>
<gene>
    <name evidence="10" type="ORF">SAMN02983003_1036</name>
</gene>
<evidence type="ECO:0000256" key="7">
    <source>
        <dbReference type="ARBA" id="ARBA00023010"/>
    </source>
</evidence>
<dbReference type="OrthoDB" id="7206969at2"/>
<evidence type="ECO:0000313" key="11">
    <source>
        <dbReference type="Proteomes" id="UP000183447"/>
    </source>
</evidence>
<dbReference type="PANTHER" id="PTHR33162:SF1">
    <property type="entry name" value="SEC-INDEPENDENT PROTEIN TRANSLOCASE PROTEIN TATA, CHLOROPLASTIC"/>
    <property type="match status" value="1"/>
</dbReference>
<keyword evidence="3" id="KW-1003">Cell membrane</keyword>
<name>A0A1K2HWF4_9HYPH</name>
<evidence type="ECO:0000256" key="3">
    <source>
        <dbReference type="ARBA" id="ARBA00022475"/>
    </source>
</evidence>
<dbReference type="STRING" id="665118.SAMN02983003_1036"/>
<dbReference type="GO" id="GO:0008320">
    <property type="term" value="F:protein transmembrane transporter activity"/>
    <property type="evidence" value="ECO:0007669"/>
    <property type="project" value="InterPro"/>
</dbReference>
<dbReference type="Gene3D" id="1.20.5.3310">
    <property type="match status" value="1"/>
</dbReference>